<dbReference type="InterPro" id="IPR001753">
    <property type="entry name" value="Enoyl-CoA_hydra/iso"/>
</dbReference>
<evidence type="ECO:0000256" key="2">
    <source>
        <dbReference type="RuleBase" id="RU003707"/>
    </source>
</evidence>
<dbReference type="EMBL" id="NESN01000003">
    <property type="protein sequence ID" value="PUE53121.1"/>
    <property type="molecule type" value="Genomic_DNA"/>
</dbReference>
<dbReference type="AlphaFoldDB" id="A0A315E732"/>
<dbReference type="GO" id="GO:0016853">
    <property type="term" value="F:isomerase activity"/>
    <property type="evidence" value="ECO:0007669"/>
    <property type="project" value="UniProtKB-KW"/>
</dbReference>
<evidence type="ECO:0000256" key="1">
    <source>
        <dbReference type="ARBA" id="ARBA00005254"/>
    </source>
</evidence>
<dbReference type="InterPro" id="IPR018376">
    <property type="entry name" value="Enoyl-CoA_hyd/isom_CS"/>
</dbReference>
<comment type="caution">
    <text evidence="3">The sequence shown here is derived from an EMBL/GenBank/DDBJ whole genome shotgun (WGS) entry which is preliminary data.</text>
</comment>
<comment type="similarity">
    <text evidence="1 2">Belongs to the enoyl-CoA hydratase/isomerase family.</text>
</comment>
<dbReference type="PROSITE" id="PS00166">
    <property type="entry name" value="ENOYL_COA_HYDRATASE"/>
    <property type="match status" value="1"/>
</dbReference>
<dbReference type="Proteomes" id="UP000250790">
    <property type="component" value="Unassembled WGS sequence"/>
</dbReference>
<keyword evidence="4" id="KW-1185">Reference proteome</keyword>
<sequence length="267" mass="28258">MTEAANPTVLYEARGAVAVITLNRPTALNSFTRQMHHDLWAALDQAEANPAIRAAVITGAGRGFCAGADLSDFDFTPGPNRVERADPGPIIDQAFNPSTRRLQTLRMPTIAAVNGVAAGAGASMVMACDIAIAAPGASFIQAFSKIGLIPDAGGSWLLVERLGLARAMALAMTGDKLSAQQAKDWGMIWDVADDALAAALVLAERLAQMPTKALVATRALMQAATTRTLSEHLDAERDTQSALGRTHDYFEGVQAFLEKRPAQFKGE</sequence>
<evidence type="ECO:0000313" key="3">
    <source>
        <dbReference type="EMBL" id="PUE53121.1"/>
    </source>
</evidence>
<organism evidence="3 4">
    <name type="scientific">Limnohabitans parvus II-B4</name>
    <dbReference type="NCBI Taxonomy" id="1293052"/>
    <lineage>
        <taxon>Bacteria</taxon>
        <taxon>Pseudomonadati</taxon>
        <taxon>Pseudomonadota</taxon>
        <taxon>Betaproteobacteria</taxon>
        <taxon>Burkholderiales</taxon>
        <taxon>Comamonadaceae</taxon>
        <taxon>Limnohabitans</taxon>
    </lineage>
</organism>
<dbReference type="InterPro" id="IPR014748">
    <property type="entry name" value="Enoyl-CoA_hydra_C"/>
</dbReference>
<dbReference type="Gene3D" id="1.10.12.10">
    <property type="entry name" value="Lyase 2-enoyl-coa Hydratase, Chain A, domain 2"/>
    <property type="match status" value="1"/>
</dbReference>
<dbReference type="OrthoDB" id="5291143at2"/>
<keyword evidence="3" id="KW-0413">Isomerase</keyword>
<dbReference type="SUPFAM" id="SSF52096">
    <property type="entry name" value="ClpP/crotonase"/>
    <property type="match status" value="1"/>
</dbReference>
<dbReference type="InterPro" id="IPR029045">
    <property type="entry name" value="ClpP/crotonase-like_dom_sf"/>
</dbReference>
<dbReference type="Gene3D" id="3.90.226.10">
    <property type="entry name" value="2-enoyl-CoA Hydratase, Chain A, domain 1"/>
    <property type="match status" value="1"/>
</dbReference>
<name>A0A315E732_9BURK</name>
<accession>A0A315E732</accession>
<protein>
    <submittedName>
        <fullName evidence="3">2-(1,2-epoxy-1,2-dihydrophenyl)acetyl-CoA isomerase</fullName>
    </submittedName>
</protein>
<dbReference type="RefSeq" id="WP_108312601.1">
    <property type="nucleotide sequence ID" value="NZ_NESN01000003.1"/>
</dbReference>
<evidence type="ECO:0000313" key="4">
    <source>
        <dbReference type="Proteomes" id="UP000250790"/>
    </source>
</evidence>
<gene>
    <name evidence="3" type="ORF">B9Z37_08520</name>
</gene>
<dbReference type="Pfam" id="PF00378">
    <property type="entry name" value="ECH_1"/>
    <property type="match status" value="1"/>
</dbReference>
<reference evidence="3 4" key="1">
    <citation type="submission" date="2017-04" db="EMBL/GenBank/DDBJ databases">
        <title>Unexpected and diverse lifestyles within the genus Limnohabitans.</title>
        <authorList>
            <person name="Kasalicky V."/>
            <person name="Mehrshad M."/>
            <person name="Andrei S.-A."/>
            <person name="Salcher M."/>
            <person name="Kratochvilova H."/>
            <person name="Simek K."/>
            <person name="Ghai R."/>
        </authorList>
    </citation>
    <scope>NUCLEOTIDE SEQUENCE [LARGE SCALE GENOMIC DNA]</scope>
    <source>
        <strain evidence="3 4">II-B4</strain>
    </source>
</reference>
<proteinExistence type="inferred from homology"/>
<dbReference type="PANTHER" id="PTHR43459">
    <property type="entry name" value="ENOYL-COA HYDRATASE"/>
    <property type="match status" value="1"/>
</dbReference>
<dbReference type="PANTHER" id="PTHR43459:SF1">
    <property type="entry name" value="EG:BACN32G11.4 PROTEIN"/>
    <property type="match status" value="1"/>
</dbReference>
<dbReference type="CDD" id="cd06558">
    <property type="entry name" value="crotonase-like"/>
    <property type="match status" value="1"/>
</dbReference>